<dbReference type="RefSeq" id="WP_348771598.1">
    <property type="nucleotide sequence ID" value="NZ_CP060096.1"/>
</dbReference>
<protein>
    <recommendedName>
        <fullName evidence="11">Zinc metalloprotease</fullName>
        <ecNumber evidence="11">3.4.24.-</ecNumber>
    </recommendedName>
</protein>
<evidence type="ECO:0000256" key="7">
    <source>
        <dbReference type="ARBA" id="ARBA00022833"/>
    </source>
</evidence>
<dbReference type="Pfam" id="PF17820">
    <property type="entry name" value="PDZ_6"/>
    <property type="match status" value="1"/>
</dbReference>
<feature type="domain" description="PDZ" evidence="12">
    <location>
        <begin position="106"/>
        <end position="174"/>
    </location>
</feature>
<dbReference type="Pfam" id="PF02163">
    <property type="entry name" value="Peptidase_M50"/>
    <property type="match status" value="1"/>
</dbReference>
<sequence>MIIVLSLIVLSILVMVHEFGHFIVAKMSGTKVNEFSIGFGPRLFKWKYGETEYSFRILLLGGYCALAGEDEKTDDKRGFANKPWYIRLAILAAGPIMNILLAMVFLFMAFYITGSPVPQVKSVLSGYPAQKAGILPNDKIVMINGTKINDWNDLERIISSNKGTELNLKIKRDNSIIDKKITPITDKKTSKAMIGIMPEYQRSIFLAIKTAVDKTIYFSKIIILSIVLLITGKVSTNDLMGPVGIVQTIGVVAKTGFVDLLIFSAFISVNLGLFNLLPFPALDGGRILFVIIEVLRGKPVDPNKEGFVHYIGFLLLIILFIFVTYRDLVRIFLIR</sequence>
<keyword evidence="8 11" id="KW-1133">Transmembrane helix</keyword>
<keyword evidence="14" id="KW-1185">Reference proteome</keyword>
<dbReference type="PANTHER" id="PTHR42837">
    <property type="entry name" value="REGULATOR OF SIGMA-E PROTEASE RSEP"/>
    <property type="match status" value="1"/>
</dbReference>
<feature type="transmembrane region" description="Helical" evidence="11">
    <location>
        <begin position="273"/>
        <end position="295"/>
    </location>
</feature>
<feature type="transmembrane region" description="Helical" evidence="11">
    <location>
        <begin position="244"/>
        <end position="266"/>
    </location>
</feature>
<dbReference type="Proteomes" id="UP000671913">
    <property type="component" value="Chromosome"/>
</dbReference>
<dbReference type="PANTHER" id="PTHR42837:SF2">
    <property type="entry name" value="MEMBRANE METALLOPROTEASE ARASP2, CHLOROPLASTIC-RELATED"/>
    <property type="match status" value="1"/>
</dbReference>
<dbReference type="EMBL" id="CP060096">
    <property type="protein sequence ID" value="QSZ28247.1"/>
    <property type="molecule type" value="Genomic_DNA"/>
</dbReference>
<accession>A0A975AXE8</accession>
<dbReference type="AlphaFoldDB" id="A0A975AXE8"/>
<evidence type="ECO:0000256" key="2">
    <source>
        <dbReference type="ARBA" id="ARBA00004141"/>
    </source>
</evidence>
<dbReference type="GO" id="GO:0004222">
    <property type="term" value="F:metalloendopeptidase activity"/>
    <property type="evidence" value="ECO:0007669"/>
    <property type="project" value="InterPro"/>
</dbReference>
<proteinExistence type="inferred from homology"/>
<dbReference type="InterPro" id="IPR001478">
    <property type="entry name" value="PDZ"/>
</dbReference>
<dbReference type="CDD" id="cd23081">
    <property type="entry name" value="cpPDZ_EcRseP-like"/>
    <property type="match status" value="1"/>
</dbReference>
<evidence type="ECO:0000256" key="3">
    <source>
        <dbReference type="ARBA" id="ARBA00007931"/>
    </source>
</evidence>
<evidence type="ECO:0000256" key="4">
    <source>
        <dbReference type="ARBA" id="ARBA00022670"/>
    </source>
</evidence>
<evidence type="ECO:0000313" key="14">
    <source>
        <dbReference type="Proteomes" id="UP000671913"/>
    </source>
</evidence>
<keyword evidence="9 11" id="KW-0482">Metalloprotease</keyword>
<keyword evidence="6 11" id="KW-0378">Hydrolase</keyword>
<evidence type="ECO:0000256" key="8">
    <source>
        <dbReference type="ARBA" id="ARBA00022989"/>
    </source>
</evidence>
<feature type="transmembrane region" description="Helical" evidence="11">
    <location>
        <begin position="307"/>
        <end position="325"/>
    </location>
</feature>
<evidence type="ECO:0000313" key="13">
    <source>
        <dbReference type="EMBL" id="QSZ28247.1"/>
    </source>
</evidence>
<dbReference type="InterPro" id="IPR008915">
    <property type="entry name" value="Peptidase_M50"/>
</dbReference>
<evidence type="ECO:0000256" key="10">
    <source>
        <dbReference type="ARBA" id="ARBA00023136"/>
    </source>
</evidence>
<dbReference type="InterPro" id="IPR041489">
    <property type="entry name" value="PDZ_6"/>
</dbReference>
<dbReference type="SUPFAM" id="SSF50156">
    <property type="entry name" value="PDZ domain-like"/>
    <property type="match status" value="1"/>
</dbReference>
<evidence type="ECO:0000256" key="5">
    <source>
        <dbReference type="ARBA" id="ARBA00022692"/>
    </source>
</evidence>
<dbReference type="InterPro" id="IPR004387">
    <property type="entry name" value="Pept_M50_Zn"/>
</dbReference>
<keyword evidence="10 11" id="KW-0472">Membrane</keyword>
<dbReference type="CDD" id="cd06163">
    <property type="entry name" value="S2P-M50_PDZ_RseP-like"/>
    <property type="match status" value="1"/>
</dbReference>
<dbReference type="EC" id="3.4.24.-" evidence="11"/>
<evidence type="ECO:0000259" key="12">
    <source>
        <dbReference type="SMART" id="SM00228"/>
    </source>
</evidence>
<evidence type="ECO:0000256" key="11">
    <source>
        <dbReference type="RuleBase" id="RU362031"/>
    </source>
</evidence>
<comment type="cofactor">
    <cofactor evidence="1 11">
        <name>Zn(2+)</name>
        <dbReference type="ChEBI" id="CHEBI:29105"/>
    </cofactor>
</comment>
<dbReference type="KEGG" id="aaut:ACETAC_05225"/>
<dbReference type="GO" id="GO:0046872">
    <property type="term" value="F:metal ion binding"/>
    <property type="evidence" value="ECO:0007669"/>
    <property type="project" value="UniProtKB-KW"/>
</dbReference>
<keyword evidence="5 11" id="KW-0812">Transmembrane</keyword>
<dbReference type="GO" id="GO:0006508">
    <property type="term" value="P:proteolysis"/>
    <property type="evidence" value="ECO:0007669"/>
    <property type="project" value="UniProtKB-KW"/>
</dbReference>
<organism evidence="13 14">
    <name type="scientific">Aceticella autotrophica</name>
    <dbReference type="NCBI Taxonomy" id="2755338"/>
    <lineage>
        <taxon>Bacteria</taxon>
        <taxon>Bacillati</taxon>
        <taxon>Bacillota</taxon>
        <taxon>Clostridia</taxon>
        <taxon>Thermoanaerobacterales</taxon>
        <taxon>Thermoanaerobacteraceae</taxon>
        <taxon>Aceticella</taxon>
    </lineage>
</organism>
<keyword evidence="11" id="KW-0479">Metal-binding</keyword>
<keyword evidence="7 11" id="KW-0862">Zinc</keyword>
<dbReference type="NCBIfam" id="TIGR00054">
    <property type="entry name" value="RIP metalloprotease RseP"/>
    <property type="match status" value="1"/>
</dbReference>
<dbReference type="SMART" id="SM00228">
    <property type="entry name" value="PDZ"/>
    <property type="match status" value="1"/>
</dbReference>
<reference evidence="13" key="1">
    <citation type="submission" date="2020-08" db="EMBL/GenBank/DDBJ databases">
        <title>Genomic insights into the carbon and energy metabolism of the first obligate autotrophic acetogenic bacterium Aceticella autotrophica gen. nov., sp. nov.</title>
        <authorList>
            <person name="Toshchakov S.V."/>
            <person name="Elcheninov A.G."/>
            <person name="Kublanov I.V."/>
            <person name="Frolov E.N."/>
            <person name="Lebedinsky A.V."/>
        </authorList>
    </citation>
    <scope>NUCLEOTIDE SEQUENCE</scope>
    <source>
        <strain evidence="13">3443-3Ac</strain>
    </source>
</reference>
<dbReference type="Gene3D" id="2.30.42.10">
    <property type="match status" value="1"/>
</dbReference>
<evidence type="ECO:0000256" key="1">
    <source>
        <dbReference type="ARBA" id="ARBA00001947"/>
    </source>
</evidence>
<comment type="similarity">
    <text evidence="3 11">Belongs to the peptidase M50B family.</text>
</comment>
<comment type="subcellular location">
    <subcellularLocation>
        <location evidence="2">Membrane</location>
        <topology evidence="2">Multi-pass membrane protein</topology>
    </subcellularLocation>
</comment>
<feature type="transmembrane region" description="Helical" evidence="11">
    <location>
        <begin position="84"/>
        <end position="112"/>
    </location>
</feature>
<dbReference type="GO" id="GO:0016020">
    <property type="term" value="C:membrane"/>
    <property type="evidence" value="ECO:0007669"/>
    <property type="project" value="UniProtKB-SubCell"/>
</dbReference>
<name>A0A975AXE8_9THEO</name>
<dbReference type="InterPro" id="IPR036034">
    <property type="entry name" value="PDZ_sf"/>
</dbReference>
<evidence type="ECO:0000256" key="9">
    <source>
        <dbReference type="ARBA" id="ARBA00023049"/>
    </source>
</evidence>
<feature type="transmembrane region" description="Helical" evidence="11">
    <location>
        <begin position="215"/>
        <end position="232"/>
    </location>
</feature>
<evidence type="ECO:0000256" key="6">
    <source>
        <dbReference type="ARBA" id="ARBA00022801"/>
    </source>
</evidence>
<keyword evidence="4" id="KW-0645">Protease</keyword>
<gene>
    <name evidence="13" type="primary">rseP</name>
    <name evidence="13" type="ORF">ACETAC_05225</name>
</gene>